<evidence type="ECO:0000256" key="1">
    <source>
        <dbReference type="ARBA" id="ARBA00022737"/>
    </source>
</evidence>
<evidence type="ECO:0000313" key="5">
    <source>
        <dbReference type="Proteomes" id="UP000800093"/>
    </source>
</evidence>
<evidence type="ECO:0000256" key="2">
    <source>
        <dbReference type="ARBA" id="ARBA00023043"/>
    </source>
</evidence>
<keyword evidence="5" id="KW-1185">Reference proteome</keyword>
<feature type="repeat" description="ANK" evidence="3">
    <location>
        <begin position="3"/>
        <end position="29"/>
    </location>
</feature>
<dbReference type="AlphaFoldDB" id="A0A9P4KAV7"/>
<evidence type="ECO:0000256" key="3">
    <source>
        <dbReference type="PROSITE-ProRule" id="PRU00023"/>
    </source>
</evidence>
<dbReference type="Pfam" id="PF12796">
    <property type="entry name" value="Ank_2"/>
    <property type="match status" value="1"/>
</dbReference>
<dbReference type="InterPro" id="IPR036770">
    <property type="entry name" value="Ankyrin_rpt-contain_sf"/>
</dbReference>
<feature type="non-terminal residue" evidence="4">
    <location>
        <position position="76"/>
    </location>
</feature>
<dbReference type="PROSITE" id="PS50088">
    <property type="entry name" value="ANK_REPEAT"/>
    <property type="match status" value="2"/>
</dbReference>
<gene>
    <name evidence="4" type="ORF">CC78DRAFT_417973</name>
</gene>
<dbReference type="SMART" id="SM00248">
    <property type="entry name" value="ANK"/>
    <property type="match status" value="2"/>
</dbReference>
<dbReference type="Proteomes" id="UP000800093">
    <property type="component" value="Unassembled WGS sequence"/>
</dbReference>
<dbReference type="PANTHER" id="PTHR24161">
    <property type="entry name" value="ANK_REP_REGION DOMAIN-CONTAINING PROTEIN-RELATED"/>
    <property type="match status" value="1"/>
</dbReference>
<keyword evidence="2 3" id="KW-0040">ANK repeat</keyword>
<organism evidence="4 5">
    <name type="scientific">Lojkania enalia</name>
    <dbReference type="NCBI Taxonomy" id="147567"/>
    <lineage>
        <taxon>Eukaryota</taxon>
        <taxon>Fungi</taxon>
        <taxon>Dikarya</taxon>
        <taxon>Ascomycota</taxon>
        <taxon>Pezizomycotina</taxon>
        <taxon>Dothideomycetes</taxon>
        <taxon>Pleosporomycetidae</taxon>
        <taxon>Pleosporales</taxon>
        <taxon>Pleosporales incertae sedis</taxon>
        <taxon>Lojkania</taxon>
    </lineage>
</organism>
<reference evidence="5" key="1">
    <citation type="journal article" date="2020" name="Stud. Mycol.">
        <title>101 Dothideomycetes genomes: A test case for predicting lifestyles and emergence of pathogens.</title>
        <authorList>
            <person name="Haridas S."/>
            <person name="Albert R."/>
            <person name="Binder M."/>
            <person name="Bloem J."/>
            <person name="LaButti K."/>
            <person name="Salamov A."/>
            <person name="Andreopoulos B."/>
            <person name="Baker S."/>
            <person name="Barry K."/>
            <person name="Bills G."/>
            <person name="Bluhm B."/>
            <person name="Cannon C."/>
            <person name="Castanera R."/>
            <person name="Culley D."/>
            <person name="Daum C."/>
            <person name="Ezra D."/>
            <person name="Gonzalez J."/>
            <person name="Henrissat B."/>
            <person name="Kuo A."/>
            <person name="Liang C."/>
            <person name="Lipzen A."/>
            <person name="Lutzoni F."/>
            <person name="Magnuson J."/>
            <person name="Mondo S."/>
            <person name="Nolan M."/>
            <person name="Ohm R."/>
            <person name="Pangilinan J."/>
            <person name="Park H.-J."/>
            <person name="Ramirez L."/>
            <person name="Alfaro M."/>
            <person name="Sun H."/>
            <person name="Tritt A."/>
            <person name="Yoshinaga Y."/>
            <person name="Zwiers L.-H."/>
            <person name="Turgeon B."/>
            <person name="Goodwin S."/>
            <person name="Spatafora J."/>
            <person name="Crous P."/>
            <person name="Grigoriev I."/>
        </authorList>
    </citation>
    <scope>NUCLEOTIDE SEQUENCE [LARGE SCALE GENOMIC DNA]</scope>
    <source>
        <strain evidence="5">CBS 304.66</strain>
    </source>
</reference>
<evidence type="ECO:0000313" key="4">
    <source>
        <dbReference type="EMBL" id="KAF2262669.1"/>
    </source>
</evidence>
<dbReference type="OrthoDB" id="3788289at2759"/>
<dbReference type="InterPro" id="IPR002110">
    <property type="entry name" value="Ankyrin_rpt"/>
</dbReference>
<dbReference type="Gene3D" id="1.25.40.20">
    <property type="entry name" value="Ankyrin repeat-containing domain"/>
    <property type="match status" value="2"/>
</dbReference>
<dbReference type="PANTHER" id="PTHR24161:SF124">
    <property type="entry name" value="TRANSIENT RECEPTOR POTENTIAL CHANNEL PYREXIA"/>
    <property type="match status" value="1"/>
</dbReference>
<proteinExistence type="predicted"/>
<dbReference type="PROSITE" id="PS50297">
    <property type="entry name" value="ANK_REP_REGION"/>
    <property type="match status" value="2"/>
</dbReference>
<feature type="non-terminal residue" evidence="4">
    <location>
        <position position="1"/>
    </location>
</feature>
<dbReference type="PRINTS" id="PR01415">
    <property type="entry name" value="ANKYRIN"/>
</dbReference>
<name>A0A9P4KAV7_9PLEO</name>
<accession>A0A9P4KAV7</accession>
<comment type="caution">
    <text evidence="4">The sequence shown here is derived from an EMBL/GenBank/DDBJ whole genome shotgun (WGS) entry which is preliminary data.</text>
</comment>
<dbReference type="EMBL" id="ML986638">
    <property type="protein sequence ID" value="KAF2262669.1"/>
    <property type="molecule type" value="Genomic_DNA"/>
</dbReference>
<keyword evidence="1" id="KW-0677">Repeat</keyword>
<feature type="repeat" description="ANK" evidence="3">
    <location>
        <begin position="34"/>
        <end position="66"/>
    </location>
</feature>
<protein>
    <submittedName>
        <fullName evidence="4">Ankyrin</fullName>
    </submittedName>
</protein>
<dbReference type="SUPFAM" id="SSF48403">
    <property type="entry name" value="Ankyrin repeat"/>
    <property type="match status" value="1"/>
</dbReference>
<sequence length="76" mass="8150">TRDGVTPLHLASLTGNVPLLRALLNESVEARNAYGETPLHYACISRSTTIIRVLCEEGSNVNSKSDMGATPIHFAV</sequence>